<keyword evidence="4" id="KW-1185">Reference proteome</keyword>
<evidence type="ECO:0000259" key="2">
    <source>
        <dbReference type="SMART" id="SM00909"/>
    </source>
</evidence>
<dbReference type="InterPro" id="IPR059026">
    <property type="entry name" value="LpqB_N"/>
</dbReference>
<evidence type="ECO:0000256" key="1">
    <source>
        <dbReference type="SAM" id="MobiDB-lite"/>
    </source>
</evidence>
<dbReference type="STRING" id="1814289.SAMN05216410_3532"/>
<dbReference type="Pfam" id="PF25976">
    <property type="entry name" value="LpqB_N"/>
    <property type="match status" value="2"/>
</dbReference>
<evidence type="ECO:0000313" key="4">
    <source>
        <dbReference type="Proteomes" id="UP000199039"/>
    </source>
</evidence>
<proteinExistence type="predicted"/>
<organism evidence="3 4">
    <name type="scientific">Sanguibacter gelidistatuariae</name>
    <dbReference type="NCBI Taxonomy" id="1814289"/>
    <lineage>
        <taxon>Bacteria</taxon>
        <taxon>Bacillati</taxon>
        <taxon>Actinomycetota</taxon>
        <taxon>Actinomycetes</taxon>
        <taxon>Micrococcales</taxon>
        <taxon>Sanguibacteraceae</taxon>
        <taxon>Sanguibacter</taxon>
    </lineage>
</organism>
<dbReference type="Pfam" id="PF10647">
    <property type="entry name" value="Gmad1"/>
    <property type="match status" value="1"/>
</dbReference>
<dbReference type="PROSITE" id="PS51257">
    <property type="entry name" value="PROKAR_LIPOPROTEIN"/>
    <property type="match status" value="1"/>
</dbReference>
<dbReference type="Proteomes" id="UP000199039">
    <property type="component" value="Unassembled WGS sequence"/>
</dbReference>
<dbReference type="Pfam" id="PF10646">
    <property type="entry name" value="Germane"/>
    <property type="match status" value="1"/>
</dbReference>
<reference evidence="3 4" key="1">
    <citation type="submission" date="2016-09" db="EMBL/GenBank/DDBJ databases">
        <authorList>
            <person name="Capua I."/>
            <person name="De Benedictis P."/>
            <person name="Joannis T."/>
            <person name="Lombin L.H."/>
            <person name="Cattoli G."/>
        </authorList>
    </citation>
    <scope>NUCLEOTIDE SEQUENCE [LARGE SCALE GENOMIC DNA]</scope>
    <source>
        <strain evidence="3 4">ISLP-3</strain>
    </source>
</reference>
<name>A0A1G6VTH8_9MICO</name>
<feature type="compositionally biased region" description="Low complexity" evidence="1">
    <location>
        <begin position="140"/>
        <end position="156"/>
    </location>
</feature>
<dbReference type="InterPro" id="IPR018910">
    <property type="entry name" value="LpqB_C"/>
</dbReference>
<feature type="domain" description="GerMN" evidence="2">
    <location>
        <begin position="248"/>
        <end position="339"/>
    </location>
</feature>
<evidence type="ECO:0000313" key="3">
    <source>
        <dbReference type="EMBL" id="SDD56834.1"/>
    </source>
</evidence>
<dbReference type="InterPro" id="IPR019606">
    <property type="entry name" value="GerMN"/>
</dbReference>
<gene>
    <name evidence="3" type="ORF">SAMN05216410_3532</name>
</gene>
<feature type="region of interest" description="Disordered" evidence="1">
    <location>
        <begin position="94"/>
        <end position="156"/>
    </location>
</feature>
<dbReference type="SMART" id="SM00909">
    <property type="entry name" value="Germane"/>
    <property type="match status" value="1"/>
</dbReference>
<accession>A0A1G6VTH8</accession>
<sequence length="610" mass="62699">MSRVLGVGLLVGALTGCAAIPSSGPVERRDVTISELGPIFPQSYGPTSGASPQEIVQGFLSAQAVGINDDWATAREFLSPRGGAAWDPSARTFVYSGEPDFTEPAVEAPDPGDGAADDPAGDAPSGDDLSGVGASTSDNTSDPATSDPATTDPAEPTTVSILGHVSIVATLETDGQFTEAAQGNTQSLTFTLEKSSSDQWRITATEDGIFVSEPNFALVYRATTLYFPSQDRSFLVPDVRWYSKSNTASHAINGLLAGPATWLRDSVEVVAPAGTRLVLDSVTIDDSGVARVDLTKEVLAASDSDRAMLQAQMTAVLLKVPRVRSVELFANSLPLSIPTTADPQRDPVPGLTSPLVLAGDVISEVGNGTLTPLAGFSALTGLRASALATDDAARLVVLRSGTVAIMTAPTPAAAATTLVTGTDLVAPSVDRFGWVWTGDRATNDGLRAVTAAGTQVPIPVDWLDGRTLESIRVSHDGARIAIVSSLGGVSRIDVAAIVRDDSDVPASLSVQALAIGASVTAATQVVWIDESTVGVLARGLSSGIPTVYEVPISGRSAALSGVEDTVWISAGKGLRSVYVANSDGALFSRAATGSTWSQVVGGVQFPAFPG</sequence>
<protein>
    <submittedName>
        <fullName evidence="3">Sporulation and spore germination</fullName>
    </submittedName>
</protein>
<dbReference type="AlphaFoldDB" id="A0A1G6VTH8"/>
<dbReference type="EMBL" id="FMYH01000008">
    <property type="protein sequence ID" value="SDD56834.1"/>
    <property type="molecule type" value="Genomic_DNA"/>
</dbReference>